<evidence type="ECO:0000256" key="8">
    <source>
        <dbReference type="ARBA" id="ARBA00023136"/>
    </source>
</evidence>
<evidence type="ECO:0000256" key="3">
    <source>
        <dbReference type="ARBA" id="ARBA00022475"/>
    </source>
</evidence>
<dbReference type="GO" id="GO:0015031">
    <property type="term" value="P:protein transport"/>
    <property type="evidence" value="ECO:0007669"/>
    <property type="project" value="UniProtKB-KW"/>
</dbReference>
<dbReference type="EMBL" id="LNZB01000006">
    <property type="protein sequence ID" value="KTD82883.1"/>
    <property type="molecule type" value="Genomic_DNA"/>
</dbReference>
<keyword evidence="2" id="KW-0813">Transport</keyword>
<evidence type="ECO:0000256" key="7">
    <source>
        <dbReference type="ARBA" id="ARBA00022989"/>
    </source>
</evidence>
<evidence type="ECO:0000259" key="10">
    <source>
        <dbReference type="Pfam" id="PF11356"/>
    </source>
</evidence>
<dbReference type="PATRIC" id="fig|66969.6.peg.391"/>
<keyword evidence="5 9" id="KW-0812">Transmembrane</keyword>
<dbReference type="RefSeq" id="WP_058479216.1">
    <property type="nucleotide sequence ID" value="NZ_CAAAIQ010000003.1"/>
</dbReference>
<keyword evidence="7 9" id="KW-1133">Transmembrane helix</keyword>
<gene>
    <name evidence="11" type="ORF">Lwal_0361</name>
</gene>
<evidence type="ECO:0000313" key="12">
    <source>
        <dbReference type="Proteomes" id="UP000054729"/>
    </source>
</evidence>
<dbReference type="InterPro" id="IPR024961">
    <property type="entry name" value="T2SS_GspC_N"/>
</dbReference>
<keyword evidence="12" id="KW-1185">Reference proteome</keyword>
<dbReference type="OrthoDB" id="5574088at2"/>
<comment type="caution">
    <text evidence="11">The sequence shown here is derived from an EMBL/GenBank/DDBJ whole genome shotgun (WGS) entry which is preliminary data.</text>
</comment>
<protein>
    <submittedName>
        <fullName evidence="11">General secretion pathway protein C</fullName>
    </submittedName>
</protein>
<evidence type="ECO:0000256" key="4">
    <source>
        <dbReference type="ARBA" id="ARBA00022519"/>
    </source>
</evidence>
<dbReference type="Proteomes" id="UP000054729">
    <property type="component" value="Unassembled WGS sequence"/>
</dbReference>
<sequence>MKFDIQLLFSPKYAKWIIIGLITLFSMLIIYSYASLLFFKIGAASTQNSETNAVELPKQEDAKHFLKASLFGVYMPNDLNDDNVKESLLNVTLVGILYDENPENSQVIIRSSSGDEKTYVIGDKIPGGAVIKRIIPNGVLVERDGTLESLSLPKNELNFEPVAKPLKED</sequence>
<comment type="subcellular location">
    <subcellularLocation>
        <location evidence="1">Cell inner membrane</location>
    </subcellularLocation>
</comment>
<keyword evidence="4" id="KW-0997">Cell inner membrane</keyword>
<feature type="transmembrane region" description="Helical" evidence="9">
    <location>
        <begin position="16"/>
        <end position="39"/>
    </location>
</feature>
<reference evidence="11 12" key="1">
    <citation type="submission" date="2015-11" db="EMBL/GenBank/DDBJ databases">
        <title>Genomic analysis of 38 Legionella species identifies large and diverse effector repertoires.</title>
        <authorList>
            <person name="Burstein D."/>
            <person name="Amaro F."/>
            <person name="Zusman T."/>
            <person name="Lifshitz Z."/>
            <person name="Cohen O."/>
            <person name="Gilbert J.A."/>
            <person name="Pupko T."/>
            <person name="Shuman H.A."/>
            <person name="Segal G."/>
        </authorList>
    </citation>
    <scope>NUCLEOTIDE SEQUENCE [LARGE SCALE GENOMIC DNA]</scope>
    <source>
        <strain evidence="11 12">ATCC 51914</strain>
    </source>
</reference>
<evidence type="ECO:0000256" key="1">
    <source>
        <dbReference type="ARBA" id="ARBA00004533"/>
    </source>
</evidence>
<dbReference type="STRING" id="66969.Lwal_0361"/>
<dbReference type="AlphaFoldDB" id="A0A0W1ANS9"/>
<proteinExistence type="predicted"/>
<keyword evidence="6" id="KW-0653">Protein transport</keyword>
<feature type="domain" description="Type II secretion system protein GspC N-terminal" evidence="10">
    <location>
        <begin position="26"/>
        <end position="152"/>
    </location>
</feature>
<keyword evidence="8 9" id="KW-0472">Membrane</keyword>
<accession>A0A0W1ANS9</accession>
<dbReference type="GO" id="GO:0005886">
    <property type="term" value="C:plasma membrane"/>
    <property type="evidence" value="ECO:0007669"/>
    <property type="project" value="UniProtKB-SubCell"/>
</dbReference>
<evidence type="ECO:0000256" key="6">
    <source>
        <dbReference type="ARBA" id="ARBA00022927"/>
    </source>
</evidence>
<organism evidence="11 12">
    <name type="scientific">Legionella waltersii</name>
    <dbReference type="NCBI Taxonomy" id="66969"/>
    <lineage>
        <taxon>Bacteria</taxon>
        <taxon>Pseudomonadati</taxon>
        <taxon>Pseudomonadota</taxon>
        <taxon>Gammaproteobacteria</taxon>
        <taxon>Legionellales</taxon>
        <taxon>Legionellaceae</taxon>
        <taxon>Legionella</taxon>
    </lineage>
</organism>
<evidence type="ECO:0000256" key="9">
    <source>
        <dbReference type="SAM" id="Phobius"/>
    </source>
</evidence>
<keyword evidence="3" id="KW-1003">Cell membrane</keyword>
<dbReference type="Pfam" id="PF11356">
    <property type="entry name" value="T2SSC"/>
    <property type="match status" value="1"/>
</dbReference>
<evidence type="ECO:0000313" key="11">
    <source>
        <dbReference type="EMBL" id="KTD82883.1"/>
    </source>
</evidence>
<dbReference type="Gene3D" id="2.30.30.830">
    <property type="match status" value="1"/>
</dbReference>
<evidence type="ECO:0000256" key="2">
    <source>
        <dbReference type="ARBA" id="ARBA00022448"/>
    </source>
</evidence>
<name>A0A0W1ANS9_9GAMM</name>
<evidence type="ECO:0000256" key="5">
    <source>
        <dbReference type="ARBA" id="ARBA00022692"/>
    </source>
</evidence>